<dbReference type="RefSeq" id="XP_017886655.1">
    <property type="nucleotide sequence ID" value="XM_018031166.2"/>
</dbReference>
<dbReference type="Proteomes" id="UP000694925">
    <property type="component" value="Unplaced"/>
</dbReference>
<dbReference type="GeneID" id="108628933"/>
<gene>
    <name evidence="2" type="primary">LOC108628933</name>
</gene>
<dbReference type="AlphaFoldDB" id="A0AAJ7NBS3"/>
<dbReference type="KEGG" id="ccal:108628933"/>
<keyword evidence="1" id="KW-1185">Reference proteome</keyword>
<protein>
    <submittedName>
        <fullName evidence="2">Uncharacterized protein LOC108628933</fullName>
    </submittedName>
</protein>
<evidence type="ECO:0000313" key="2">
    <source>
        <dbReference type="RefSeq" id="XP_017886655.1"/>
    </source>
</evidence>
<organism evidence="1 2">
    <name type="scientific">Ceratina calcarata</name>
    <dbReference type="NCBI Taxonomy" id="156304"/>
    <lineage>
        <taxon>Eukaryota</taxon>
        <taxon>Metazoa</taxon>
        <taxon>Ecdysozoa</taxon>
        <taxon>Arthropoda</taxon>
        <taxon>Hexapoda</taxon>
        <taxon>Insecta</taxon>
        <taxon>Pterygota</taxon>
        <taxon>Neoptera</taxon>
        <taxon>Endopterygota</taxon>
        <taxon>Hymenoptera</taxon>
        <taxon>Apocrita</taxon>
        <taxon>Aculeata</taxon>
        <taxon>Apoidea</taxon>
        <taxon>Anthophila</taxon>
        <taxon>Apidae</taxon>
        <taxon>Ceratina</taxon>
        <taxon>Zadontomerus</taxon>
    </lineage>
</organism>
<sequence>MVKNTKSFTASRTGLTTILMVSCTLNVILMPGSTYARPPSLLSRQRRVSDQRLAEIETLLGLQNVRGKVVTVPVAFGVLDPDKIGRRRRSATNDRLGMLQRIMKIIADNPDFVDGEEVLPLPVRSRESRRGIDDEYRFN</sequence>
<accession>A0AAJ7NBS3</accession>
<dbReference type="PROSITE" id="PS51257">
    <property type="entry name" value="PROKAR_LIPOPROTEIN"/>
    <property type="match status" value="1"/>
</dbReference>
<proteinExistence type="predicted"/>
<evidence type="ECO:0000313" key="1">
    <source>
        <dbReference type="Proteomes" id="UP000694925"/>
    </source>
</evidence>
<name>A0AAJ7NBS3_9HYME</name>
<reference evidence="2" key="1">
    <citation type="submission" date="2025-08" db="UniProtKB">
        <authorList>
            <consortium name="RefSeq"/>
        </authorList>
    </citation>
    <scope>IDENTIFICATION</scope>
    <source>
        <tissue evidence="2">Whole body</tissue>
    </source>
</reference>